<dbReference type="InterPro" id="IPR036388">
    <property type="entry name" value="WH-like_DNA-bd_sf"/>
</dbReference>
<feature type="domain" description="O-methyltransferase C-terminal" evidence="4">
    <location>
        <begin position="202"/>
        <end position="406"/>
    </location>
</feature>
<organism evidence="6 7">
    <name type="scientific">Viridothelium virens</name>
    <name type="common">Speckled blister lichen</name>
    <name type="synonym">Trypethelium virens</name>
    <dbReference type="NCBI Taxonomy" id="1048519"/>
    <lineage>
        <taxon>Eukaryota</taxon>
        <taxon>Fungi</taxon>
        <taxon>Dikarya</taxon>
        <taxon>Ascomycota</taxon>
        <taxon>Pezizomycotina</taxon>
        <taxon>Dothideomycetes</taxon>
        <taxon>Dothideomycetes incertae sedis</taxon>
        <taxon>Trypetheliales</taxon>
        <taxon>Trypetheliaceae</taxon>
        <taxon>Viridothelium</taxon>
    </lineage>
</organism>
<reference evidence="6" key="1">
    <citation type="journal article" date="2020" name="Stud. Mycol.">
        <title>101 Dothideomycetes genomes: a test case for predicting lifestyles and emergence of pathogens.</title>
        <authorList>
            <person name="Haridas S."/>
            <person name="Albert R."/>
            <person name="Binder M."/>
            <person name="Bloem J."/>
            <person name="Labutti K."/>
            <person name="Salamov A."/>
            <person name="Andreopoulos B."/>
            <person name="Baker S."/>
            <person name="Barry K."/>
            <person name="Bills G."/>
            <person name="Bluhm B."/>
            <person name="Cannon C."/>
            <person name="Castanera R."/>
            <person name="Culley D."/>
            <person name="Daum C."/>
            <person name="Ezra D."/>
            <person name="Gonzalez J."/>
            <person name="Henrissat B."/>
            <person name="Kuo A."/>
            <person name="Liang C."/>
            <person name="Lipzen A."/>
            <person name="Lutzoni F."/>
            <person name="Magnuson J."/>
            <person name="Mondo S."/>
            <person name="Nolan M."/>
            <person name="Ohm R."/>
            <person name="Pangilinan J."/>
            <person name="Park H.-J."/>
            <person name="Ramirez L."/>
            <person name="Alfaro M."/>
            <person name="Sun H."/>
            <person name="Tritt A."/>
            <person name="Yoshinaga Y."/>
            <person name="Zwiers L.-H."/>
            <person name="Turgeon B."/>
            <person name="Goodwin S."/>
            <person name="Spatafora J."/>
            <person name="Crous P."/>
            <person name="Grigoriev I."/>
        </authorList>
    </citation>
    <scope>NUCLEOTIDE SEQUENCE</scope>
    <source>
        <strain evidence="6">Tuck. ex Michener</strain>
    </source>
</reference>
<dbReference type="EMBL" id="ML991827">
    <property type="protein sequence ID" value="KAF2231409.1"/>
    <property type="molecule type" value="Genomic_DNA"/>
</dbReference>
<keyword evidence="7" id="KW-1185">Reference proteome</keyword>
<dbReference type="PANTHER" id="PTHR43712:SF12">
    <property type="entry name" value="STERIGMATOCYSTIN 8-O-METHYLTRANSFERASE"/>
    <property type="match status" value="1"/>
</dbReference>
<dbReference type="GO" id="GO:0032259">
    <property type="term" value="P:methylation"/>
    <property type="evidence" value="ECO:0007669"/>
    <property type="project" value="UniProtKB-KW"/>
</dbReference>
<evidence type="ECO:0000313" key="6">
    <source>
        <dbReference type="EMBL" id="KAF2231409.1"/>
    </source>
</evidence>
<evidence type="ECO:0000256" key="3">
    <source>
        <dbReference type="ARBA" id="ARBA00022691"/>
    </source>
</evidence>
<dbReference type="SUPFAM" id="SSF53335">
    <property type="entry name" value="S-adenosyl-L-methionine-dependent methyltransferases"/>
    <property type="match status" value="1"/>
</dbReference>
<proteinExistence type="predicted"/>
<dbReference type="InterPro" id="IPR029063">
    <property type="entry name" value="SAM-dependent_MTases_sf"/>
</dbReference>
<dbReference type="Gene3D" id="1.10.10.10">
    <property type="entry name" value="Winged helix-like DNA-binding domain superfamily/Winged helix DNA-binding domain"/>
    <property type="match status" value="1"/>
</dbReference>
<evidence type="ECO:0000259" key="4">
    <source>
        <dbReference type="Pfam" id="PF00891"/>
    </source>
</evidence>
<gene>
    <name evidence="6" type="ORF">EV356DRAFT_561029</name>
</gene>
<keyword evidence="2 6" id="KW-0808">Transferase</keyword>
<dbReference type="GO" id="GO:0008171">
    <property type="term" value="F:O-methyltransferase activity"/>
    <property type="evidence" value="ECO:0007669"/>
    <property type="project" value="InterPro"/>
</dbReference>
<dbReference type="PROSITE" id="PS51683">
    <property type="entry name" value="SAM_OMT_II"/>
    <property type="match status" value="1"/>
</dbReference>
<dbReference type="InterPro" id="IPR001077">
    <property type="entry name" value="COMT_C"/>
</dbReference>
<dbReference type="AlphaFoldDB" id="A0A6A6H0I6"/>
<dbReference type="SUPFAM" id="SSF46785">
    <property type="entry name" value="Winged helix' DNA-binding domain"/>
    <property type="match status" value="1"/>
</dbReference>
<dbReference type="Pfam" id="PF08100">
    <property type="entry name" value="Dimerisation"/>
    <property type="match status" value="1"/>
</dbReference>
<keyword evidence="3" id="KW-0949">S-adenosyl-L-methionine</keyword>
<dbReference type="Gene3D" id="3.40.50.150">
    <property type="entry name" value="Vaccinia Virus protein VP39"/>
    <property type="match status" value="1"/>
</dbReference>
<dbReference type="Pfam" id="PF00891">
    <property type="entry name" value="Methyltransf_2"/>
    <property type="match status" value="1"/>
</dbReference>
<name>A0A6A6H0I6_VIRVR</name>
<evidence type="ECO:0000256" key="1">
    <source>
        <dbReference type="ARBA" id="ARBA00022603"/>
    </source>
</evidence>
<dbReference type="InterPro" id="IPR036390">
    <property type="entry name" value="WH_DNA-bd_sf"/>
</dbReference>
<evidence type="ECO:0000256" key="2">
    <source>
        <dbReference type="ARBA" id="ARBA00022679"/>
    </source>
</evidence>
<dbReference type="InterPro" id="IPR012967">
    <property type="entry name" value="COMT_dimerisation"/>
</dbReference>
<keyword evidence="1 6" id="KW-0489">Methyltransferase</keyword>
<dbReference type="OrthoDB" id="2410195at2759"/>
<evidence type="ECO:0000259" key="5">
    <source>
        <dbReference type="Pfam" id="PF08100"/>
    </source>
</evidence>
<dbReference type="Proteomes" id="UP000800092">
    <property type="component" value="Unassembled WGS sequence"/>
</dbReference>
<feature type="domain" description="O-methyltransferase dimerisation" evidence="5">
    <location>
        <begin position="86"/>
        <end position="164"/>
    </location>
</feature>
<evidence type="ECO:0000313" key="7">
    <source>
        <dbReference type="Proteomes" id="UP000800092"/>
    </source>
</evidence>
<dbReference type="GO" id="GO:0046983">
    <property type="term" value="F:protein dimerization activity"/>
    <property type="evidence" value="ECO:0007669"/>
    <property type="project" value="InterPro"/>
</dbReference>
<dbReference type="InterPro" id="IPR016461">
    <property type="entry name" value="COMT-like"/>
</dbReference>
<sequence>MAVQNSYLETNEPELVPLAQSILSLTQSLSSHLSQLSHPAPTFHSTSAGPPLTLTYESLRYRLNSAALDLLRLVNGPKNTFRTFLFSHYDLAAYQVALEFDFFGAVPLDGKVTVQEIAAKVGIDLDRTSRILRTLATQRVFREVGREGLGSTFEHTALSSMLARDKTLRDAFLMHLDEFFGAASATSMSLHNAPKISDAMHSPFYARHGVPAYEFYDKNPDKAIRFASAMAGVTKLDHQVTKLRDEFNWASLPAGNVVDVGGGSGHVCIQLAREFTHLKFIIQDRLVMLNEGRELWTDGLKDRVEFMEHDLFKPQPIHDASAFFMRHVTHNWTNPDCVRIFRSLVPALEKCAKGTPLLINDHVIPEFGEKTSFAEYEIRQLDMLMCVVLGSKQRSRKEFEALLKEADQRFRLVKANSTETIGFLEVYLDT</sequence>
<protein>
    <submittedName>
        <fullName evidence="6">Sterigmatocystin 8-O-methyltransferase</fullName>
    </submittedName>
</protein>
<dbReference type="PANTHER" id="PTHR43712">
    <property type="entry name" value="PUTATIVE (AFU_ORTHOLOGUE AFUA_4G14580)-RELATED"/>
    <property type="match status" value="1"/>
</dbReference>
<accession>A0A6A6H0I6</accession>